<feature type="compositionally biased region" description="Basic and acidic residues" evidence="1">
    <location>
        <begin position="7"/>
        <end position="21"/>
    </location>
</feature>
<name>A0ABU3WN72_9NOCA</name>
<dbReference type="EMBL" id="WBMO01000001">
    <property type="protein sequence ID" value="MDV2475398.1"/>
    <property type="molecule type" value="Genomic_DNA"/>
</dbReference>
<proteinExistence type="predicted"/>
<protein>
    <submittedName>
        <fullName evidence="2">Uncharacterized protein</fullName>
    </submittedName>
</protein>
<dbReference type="RefSeq" id="WP_072815249.1">
    <property type="nucleotide sequence ID" value="NZ_JAHWLX010000323.1"/>
</dbReference>
<gene>
    <name evidence="2" type="ORF">F8M49_08230</name>
</gene>
<comment type="caution">
    <text evidence="2">The sequence shown here is derived from an EMBL/GenBank/DDBJ whole genome shotgun (WGS) entry which is preliminary data.</text>
</comment>
<evidence type="ECO:0000313" key="2">
    <source>
        <dbReference type="EMBL" id="MDV2475398.1"/>
    </source>
</evidence>
<evidence type="ECO:0000313" key="3">
    <source>
        <dbReference type="Proteomes" id="UP001275440"/>
    </source>
</evidence>
<keyword evidence="3" id="KW-1185">Reference proteome</keyword>
<feature type="region of interest" description="Disordered" evidence="1">
    <location>
        <begin position="1"/>
        <end position="77"/>
    </location>
</feature>
<dbReference type="Proteomes" id="UP001275440">
    <property type="component" value="Unassembled WGS sequence"/>
</dbReference>
<evidence type="ECO:0000256" key="1">
    <source>
        <dbReference type="SAM" id="MobiDB-lite"/>
    </source>
</evidence>
<reference evidence="2 3" key="1">
    <citation type="submission" date="2019-10" db="EMBL/GenBank/DDBJ databases">
        <title>Draft Genome Assembly of Rhodococcus zopfii DSM44189.</title>
        <authorList>
            <person name="Sutton J.M."/>
            <person name="Akob D.M."/>
            <person name="Bushman T.J."/>
        </authorList>
    </citation>
    <scope>NUCLEOTIDE SEQUENCE [LARGE SCALE GENOMIC DNA]</scope>
    <source>
        <strain evidence="2 3">DSM 44189</strain>
    </source>
</reference>
<accession>A0ABU3WN72</accession>
<sequence length="144" mass="15457">MTTDPTDPDRAPDPERPDHPVPDVTPAEPNSPTVPDVPPGPDIPDVTPADPEPEVEPSPSVPDVTPAEGVVRAPSIEEVTGYTEGGVPTFDAVRDKIEKRLGTAMGAEELARETEPARTLEEEFEDRKKAAADKLAEIRRSMTS</sequence>
<organism evidence="2 3">
    <name type="scientific">Rhodococcus zopfii</name>
    <dbReference type="NCBI Taxonomy" id="43772"/>
    <lineage>
        <taxon>Bacteria</taxon>
        <taxon>Bacillati</taxon>
        <taxon>Actinomycetota</taxon>
        <taxon>Actinomycetes</taxon>
        <taxon>Mycobacteriales</taxon>
        <taxon>Nocardiaceae</taxon>
        <taxon>Rhodococcus</taxon>
    </lineage>
</organism>